<gene>
    <name evidence="2" type="ORF">VB854_12550</name>
</gene>
<keyword evidence="3" id="KW-1185">Reference proteome</keyword>
<feature type="coiled-coil region" evidence="1">
    <location>
        <begin position="38"/>
        <end position="100"/>
    </location>
</feature>
<evidence type="ECO:0000313" key="2">
    <source>
        <dbReference type="EMBL" id="MEA5519774.1"/>
    </source>
</evidence>
<dbReference type="EMBL" id="JAYGHT010000069">
    <property type="protein sequence ID" value="MEA5519774.1"/>
    <property type="molecule type" value="Genomic_DNA"/>
</dbReference>
<dbReference type="RefSeq" id="WP_323275116.1">
    <property type="nucleotide sequence ID" value="NZ_JAYGHT010000069.1"/>
</dbReference>
<accession>A0ABU5TXV1</accession>
<feature type="coiled-coil region" evidence="1">
    <location>
        <begin position="134"/>
        <end position="193"/>
    </location>
</feature>
<comment type="caution">
    <text evidence="2">The sequence shown here is derived from an EMBL/GenBank/DDBJ whole genome shotgun (WGS) entry which is preliminary data.</text>
</comment>
<protein>
    <submittedName>
        <fullName evidence="2">PspA/IM30 family protein</fullName>
    </submittedName>
</protein>
<organism evidence="2 3">
    <name type="scientific">Limnoraphis robusta CCNP1315</name>
    <dbReference type="NCBI Taxonomy" id="3110306"/>
    <lineage>
        <taxon>Bacteria</taxon>
        <taxon>Bacillati</taxon>
        <taxon>Cyanobacteriota</taxon>
        <taxon>Cyanophyceae</taxon>
        <taxon>Oscillatoriophycideae</taxon>
        <taxon>Oscillatoriales</taxon>
        <taxon>Sirenicapillariaceae</taxon>
        <taxon>Limnoraphis</taxon>
    </lineage>
</organism>
<reference evidence="2 3" key="1">
    <citation type="submission" date="2023-12" db="EMBL/GenBank/DDBJ databases">
        <title>Baltic Sea Cyanobacteria.</title>
        <authorList>
            <person name="Delbaje E."/>
            <person name="Fewer D.P."/>
            <person name="Shishido T.K."/>
        </authorList>
    </citation>
    <scope>NUCLEOTIDE SEQUENCE [LARGE SCALE GENOMIC DNA]</scope>
    <source>
        <strain evidence="2 3">CCNP 1315</strain>
    </source>
</reference>
<sequence length="236" mass="27334">MKKFIYWLMGERGGQATMGVWNWLWGIAPESPQPQVSLEAAEQSLQLMQESVKKLEEAVSTQTSAYQRAKQKYQAKVKEIEKLEQEALLAEQNVNEHQARLALSKAIQIEKILPQLAEQVKRAENYVNLSQERLHQERMKLEAYQTDLANLKDMQEINQALELVAKVNNELNINSARSQFEEIKNNIEQRNLEQQALAELTMNAEEKLGADIERLATEEEISRRLETFRKSHQPFD</sequence>
<evidence type="ECO:0000256" key="1">
    <source>
        <dbReference type="SAM" id="Coils"/>
    </source>
</evidence>
<dbReference type="Proteomes" id="UP001301728">
    <property type="component" value="Unassembled WGS sequence"/>
</dbReference>
<evidence type="ECO:0000313" key="3">
    <source>
        <dbReference type="Proteomes" id="UP001301728"/>
    </source>
</evidence>
<proteinExistence type="predicted"/>
<name>A0ABU5TXV1_9CYAN</name>
<keyword evidence="1" id="KW-0175">Coiled coil</keyword>